<protein>
    <submittedName>
        <fullName evidence="2">Uncharacterized protein</fullName>
    </submittedName>
</protein>
<reference evidence="2" key="1">
    <citation type="submission" date="2021-01" db="EMBL/GenBank/DDBJ databases">
        <authorList>
            <person name="Corre E."/>
            <person name="Pelletier E."/>
            <person name="Niang G."/>
            <person name="Scheremetjew M."/>
            <person name="Finn R."/>
            <person name="Kale V."/>
            <person name="Holt S."/>
            <person name="Cochrane G."/>
            <person name="Meng A."/>
            <person name="Brown T."/>
            <person name="Cohen L."/>
        </authorList>
    </citation>
    <scope>NUCLEOTIDE SEQUENCE</scope>
    <source>
        <strain evidence="2">379</strain>
    </source>
</reference>
<dbReference type="EMBL" id="HBIR01013653">
    <property type="protein sequence ID" value="CAE0538014.1"/>
    <property type="molecule type" value="Transcribed_RNA"/>
</dbReference>
<gene>
    <name evidence="1" type="ORF">EHUX00137_LOCUS10048</name>
    <name evidence="2" type="ORF">EHUX00137_LOCUS10050</name>
</gene>
<dbReference type="EMBL" id="HBIR01013656">
    <property type="protein sequence ID" value="CAE0538017.1"/>
    <property type="molecule type" value="Transcribed_RNA"/>
</dbReference>
<proteinExistence type="predicted"/>
<evidence type="ECO:0000313" key="2">
    <source>
        <dbReference type="EMBL" id="CAE0538017.1"/>
    </source>
</evidence>
<evidence type="ECO:0000313" key="1">
    <source>
        <dbReference type="EMBL" id="CAE0538014.1"/>
    </source>
</evidence>
<sequence>MQRHEIRSVLTLPLPRGCHGGDSAMRAVWRRLCDGAELSGMAEVGRLEWDADAEEVRVAAGRLSLRLVREDGAAGELHLEWAYQAQRLAEAIFGCLSNP</sequence>
<dbReference type="AlphaFoldDB" id="A0A6V2NK38"/>
<name>A0A6V2NK38_EMIHU</name>
<accession>A0A6V2NK38</accession>
<organism evidence="2">
    <name type="scientific">Emiliania huxleyi</name>
    <name type="common">Coccolithophore</name>
    <name type="synonym">Pontosphaera huxleyi</name>
    <dbReference type="NCBI Taxonomy" id="2903"/>
    <lineage>
        <taxon>Eukaryota</taxon>
        <taxon>Haptista</taxon>
        <taxon>Haptophyta</taxon>
        <taxon>Prymnesiophyceae</taxon>
        <taxon>Isochrysidales</taxon>
        <taxon>Noelaerhabdaceae</taxon>
        <taxon>Emiliania</taxon>
    </lineage>
</organism>